<comment type="caution">
    <text evidence="2">The sequence shown here is derived from an EMBL/GenBank/DDBJ whole genome shotgun (WGS) entry which is preliminary data.</text>
</comment>
<organism evidence="2 3">
    <name type="scientific">Pseudobowmanella zhangzhouensis</name>
    <dbReference type="NCBI Taxonomy" id="1537679"/>
    <lineage>
        <taxon>Bacteria</taxon>
        <taxon>Pseudomonadati</taxon>
        <taxon>Pseudomonadota</taxon>
        <taxon>Gammaproteobacteria</taxon>
        <taxon>Alteromonadales</taxon>
        <taxon>Alteromonadaceae</taxon>
    </lineage>
</organism>
<name>A0ABW1XNS8_9ALTE</name>
<reference evidence="3" key="1">
    <citation type="journal article" date="2019" name="Int. J. Syst. Evol. Microbiol.">
        <title>The Global Catalogue of Microorganisms (GCM) 10K type strain sequencing project: providing services to taxonomists for standard genome sequencing and annotation.</title>
        <authorList>
            <consortium name="The Broad Institute Genomics Platform"/>
            <consortium name="The Broad Institute Genome Sequencing Center for Infectious Disease"/>
            <person name="Wu L."/>
            <person name="Ma J."/>
        </authorList>
    </citation>
    <scope>NUCLEOTIDE SEQUENCE [LARGE SCALE GENOMIC DNA]</scope>
    <source>
        <strain evidence="3">CGMCC 1.16031</strain>
    </source>
</reference>
<keyword evidence="1" id="KW-1133">Transmembrane helix</keyword>
<evidence type="ECO:0000313" key="2">
    <source>
        <dbReference type="EMBL" id="MFC6441072.1"/>
    </source>
</evidence>
<keyword evidence="1" id="KW-0472">Membrane</keyword>
<dbReference type="Proteomes" id="UP001596364">
    <property type="component" value="Unassembled WGS sequence"/>
</dbReference>
<accession>A0ABW1XNS8</accession>
<evidence type="ECO:0000256" key="1">
    <source>
        <dbReference type="SAM" id="Phobius"/>
    </source>
</evidence>
<sequence>MRSEFVRQFIESAPYVGTTILFILLTEYSLDDWQAWVFVAFHLTALFHSHRLVYLRAAKEAAMMVTQDLGRLLDNMRAEFEARASQKRD</sequence>
<keyword evidence="3" id="KW-1185">Reference proteome</keyword>
<proteinExistence type="predicted"/>
<feature type="transmembrane region" description="Helical" evidence="1">
    <location>
        <begin position="36"/>
        <end position="54"/>
    </location>
</feature>
<dbReference type="RefSeq" id="WP_131258590.1">
    <property type="nucleotide sequence ID" value="NZ_JBHSUS010000001.1"/>
</dbReference>
<evidence type="ECO:0000313" key="3">
    <source>
        <dbReference type="Proteomes" id="UP001596364"/>
    </source>
</evidence>
<keyword evidence="1" id="KW-0812">Transmembrane</keyword>
<dbReference type="EMBL" id="JBHSUS010000001">
    <property type="protein sequence ID" value="MFC6441072.1"/>
    <property type="molecule type" value="Genomic_DNA"/>
</dbReference>
<protein>
    <submittedName>
        <fullName evidence="2">Uncharacterized protein</fullName>
    </submittedName>
</protein>
<gene>
    <name evidence="2" type="ORF">ACFP85_13035</name>
</gene>
<feature type="transmembrane region" description="Helical" evidence="1">
    <location>
        <begin position="12"/>
        <end position="30"/>
    </location>
</feature>